<keyword evidence="5" id="KW-1185">Reference proteome</keyword>
<dbReference type="InterPro" id="IPR025827">
    <property type="entry name" value="Zn_ribbon_recom_dom"/>
</dbReference>
<evidence type="ECO:0000313" key="5">
    <source>
        <dbReference type="Proteomes" id="UP000016511"/>
    </source>
</evidence>
<evidence type="ECO:0000256" key="1">
    <source>
        <dbReference type="SAM" id="Coils"/>
    </source>
</evidence>
<proteinExistence type="predicted"/>
<dbReference type="InterPro" id="IPR036162">
    <property type="entry name" value="Resolvase-like_N_sf"/>
</dbReference>
<dbReference type="Pfam" id="PF13408">
    <property type="entry name" value="Zn_ribbon_recom"/>
    <property type="match status" value="1"/>
</dbReference>
<dbReference type="GeneID" id="92837488"/>
<dbReference type="PANTHER" id="PTHR30461:SF23">
    <property type="entry name" value="DNA RECOMBINASE-RELATED"/>
    <property type="match status" value="1"/>
</dbReference>
<dbReference type="InterPro" id="IPR011109">
    <property type="entry name" value="DNA_bind_recombinase_dom"/>
</dbReference>
<protein>
    <submittedName>
        <fullName evidence="4">Resolvase protein</fullName>
    </submittedName>
</protein>
<dbReference type="STRING" id="649747.HMPREF0083_05536"/>
<dbReference type="CDD" id="cd00338">
    <property type="entry name" value="Ser_Recombinase"/>
    <property type="match status" value="1"/>
</dbReference>
<feature type="coiled-coil region" evidence="1">
    <location>
        <begin position="387"/>
        <end position="442"/>
    </location>
</feature>
<dbReference type="InterPro" id="IPR050639">
    <property type="entry name" value="SSR_resolvase"/>
</dbReference>
<dbReference type="Pfam" id="PF07508">
    <property type="entry name" value="Recombinase"/>
    <property type="match status" value="1"/>
</dbReference>
<dbReference type="SMART" id="SM00857">
    <property type="entry name" value="Resolvase"/>
    <property type="match status" value="1"/>
</dbReference>
<sequence>MKKGKFAAIYTRVSTDEQKKEGCSLEAQEEELREYAAAKGYTVFDVYCDGGYSGKDFNRPHIQRLFRDMNEEKFEAILVWRLDRLSRSNKDILILIENELEPRDMKLLVKTCDIDSSTTNGQMFISLQGTWASYERKITIDRVKSAMKQKAKNGEFNGGILFGYDVVNKRLVINEQEAHAINHIFELRAQGFGYKAIANIINATGCKTKKGNNFGIDAIRRIVHNKEYVGINTWGKKEDWNIKRRKGKVEEMPEREGKHDGIISLELWEKVQTINNMHKQAFTPVKSYSENFFLAGVIKCPQCGAGMVMHKIKMRGKNDYHRYYMCQGYHQRGKIECSSNLVRADWIEQEVLYVLRQSINNMNLVDEVLEKLELDSLQDKRPLELQLNELKMQLEKKTIMLDSLDENYLLGELDANNFNRLSSKVQEEIDEINEMLAKKERELGRLNFGTQINSKMVIELLKDFDSLFEVADDQEKKVLIRSVIKEIQVSKDRKKLERVSLWIGDDICLPANNKRRTVS</sequence>
<dbReference type="PROSITE" id="PS51737">
    <property type="entry name" value="RECOMBINASE_DNA_BIND"/>
    <property type="match status" value="1"/>
</dbReference>
<feature type="domain" description="Recombinase" evidence="3">
    <location>
        <begin position="161"/>
        <end position="281"/>
    </location>
</feature>
<reference evidence="4 5" key="1">
    <citation type="submission" date="2013-08" db="EMBL/GenBank/DDBJ databases">
        <authorList>
            <person name="Weinstock G."/>
            <person name="Sodergren E."/>
            <person name="Wylie T."/>
            <person name="Fulton L."/>
            <person name="Fulton R."/>
            <person name="Fronick C."/>
            <person name="O'Laughlin M."/>
            <person name="Godfrey J."/>
            <person name="Miner T."/>
            <person name="Herter B."/>
            <person name="Appelbaum E."/>
            <person name="Cordes M."/>
            <person name="Lek S."/>
            <person name="Wollam A."/>
            <person name="Pepin K.H."/>
            <person name="Palsikar V.B."/>
            <person name="Mitreva M."/>
            <person name="Wilson R.K."/>
        </authorList>
    </citation>
    <scope>NUCLEOTIDE SEQUENCE [LARGE SCALE GENOMIC DNA]</scope>
    <source>
        <strain evidence="4 5">ATCC 12856</strain>
    </source>
</reference>
<comment type="caution">
    <text evidence="4">The sequence shown here is derived from an EMBL/GenBank/DDBJ whole genome shotgun (WGS) entry which is preliminary data.</text>
</comment>
<dbReference type="HOGENOM" id="CLU_010686_18_3_9"/>
<dbReference type="eggNOG" id="COG1961">
    <property type="taxonomic scope" value="Bacteria"/>
</dbReference>
<evidence type="ECO:0000259" key="3">
    <source>
        <dbReference type="PROSITE" id="PS51737"/>
    </source>
</evidence>
<feature type="domain" description="Resolvase/invertase-type recombinase catalytic" evidence="2">
    <location>
        <begin position="6"/>
        <end position="154"/>
    </location>
</feature>
<dbReference type="Pfam" id="PF00239">
    <property type="entry name" value="Resolvase"/>
    <property type="match status" value="1"/>
</dbReference>
<dbReference type="Gene3D" id="3.40.50.1390">
    <property type="entry name" value="Resolvase, N-terminal catalytic domain"/>
    <property type="match status" value="1"/>
</dbReference>
<accession>U1WAY6</accession>
<dbReference type="EMBL" id="AWSJ01000347">
    <property type="protein sequence ID" value="ERI05689.1"/>
    <property type="molecule type" value="Genomic_DNA"/>
</dbReference>
<dbReference type="InterPro" id="IPR038109">
    <property type="entry name" value="DNA_bind_recomb_sf"/>
</dbReference>
<dbReference type="GO" id="GO:0003677">
    <property type="term" value="F:DNA binding"/>
    <property type="evidence" value="ECO:0007669"/>
    <property type="project" value="InterPro"/>
</dbReference>
<dbReference type="PROSITE" id="PS51736">
    <property type="entry name" value="RECOMBINASES_3"/>
    <property type="match status" value="1"/>
</dbReference>
<dbReference type="SUPFAM" id="SSF53041">
    <property type="entry name" value="Resolvase-like"/>
    <property type="match status" value="1"/>
</dbReference>
<organism evidence="4 5">
    <name type="scientific">Aneurinibacillus aneurinilyticus ATCC 12856</name>
    <dbReference type="NCBI Taxonomy" id="649747"/>
    <lineage>
        <taxon>Bacteria</taxon>
        <taxon>Bacillati</taxon>
        <taxon>Bacillota</taxon>
        <taxon>Bacilli</taxon>
        <taxon>Bacillales</taxon>
        <taxon>Paenibacillaceae</taxon>
        <taxon>Aneurinibacillus group</taxon>
        <taxon>Aneurinibacillus</taxon>
    </lineage>
</organism>
<name>U1WAY6_ANEAE</name>
<dbReference type="InterPro" id="IPR006119">
    <property type="entry name" value="Resolv_N"/>
</dbReference>
<dbReference type="AlphaFoldDB" id="U1WAY6"/>
<dbReference type="Proteomes" id="UP000016511">
    <property type="component" value="Unassembled WGS sequence"/>
</dbReference>
<keyword evidence="1" id="KW-0175">Coiled coil</keyword>
<dbReference type="PANTHER" id="PTHR30461">
    <property type="entry name" value="DNA-INVERTASE FROM LAMBDOID PROPHAGE"/>
    <property type="match status" value="1"/>
</dbReference>
<dbReference type="RefSeq" id="WP_021619350.1">
    <property type="nucleotide sequence ID" value="NZ_KE952677.1"/>
</dbReference>
<dbReference type="Gene3D" id="3.90.1750.20">
    <property type="entry name" value="Putative Large Serine Recombinase, Chain B, Domain 2"/>
    <property type="match status" value="1"/>
</dbReference>
<dbReference type="PATRIC" id="fig|649747.3.peg.4978"/>
<evidence type="ECO:0000313" key="4">
    <source>
        <dbReference type="EMBL" id="ERI05689.1"/>
    </source>
</evidence>
<dbReference type="GO" id="GO:0000150">
    <property type="term" value="F:DNA strand exchange activity"/>
    <property type="evidence" value="ECO:0007669"/>
    <property type="project" value="InterPro"/>
</dbReference>
<gene>
    <name evidence="4" type="ORF">HMPREF0083_05536</name>
</gene>
<evidence type="ECO:0000259" key="2">
    <source>
        <dbReference type="PROSITE" id="PS51736"/>
    </source>
</evidence>